<protein>
    <submittedName>
        <fullName evidence="1">Uncharacterized protein</fullName>
    </submittedName>
</protein>
<dbReference type="VEuPathDB" id="FungiDB:RhiirA1_474002"/>
<dbReference type="EMBL" id="LLXJ01003076">
    <property type="protein sequence ID" value="PKB97620.1"/>
    <property type="molecule type" value="Genomic_DNA"/>
</dbReference>
<comment type="caution">
    <text evidence="1">The sequence shown here is derived from an EMBL/GenBank/DDBJ whole genome shotgun (WGS) entry which is preliminary data.</text>
</comment>
<organism evidence="1 2">
    <name type="scientific">Rhizophagus irregularis</name>
    <dbReference type="NCBI Taxonomy" id="588596"/>
    <lineage>
        <taxon>Eukaryota</taxon>
        <taxon>Fungi</taxon>
        <taxon>Fungi incertae sedis</taxon>
        <taxon>Mucoromycota</taxon>
        <taxon>Glomeromycotina</taxon>
        <taxon>Glomeromycetes</taxon>
        <taxon>Glomerales</taxon>
        <taxon>Glomeraceae</taxon>
        <taxon>Rhizophagus</taxon>
    </lineage>
</organism>
<dbReference type="Proteomes" id="UP000232722">
    <property type="component" value="Unassembled WGS sequence"/>
</dbReference>
<reference evidence="1 2" key="1">
    <citation type="submission" date="2016-04" db="EMBL/GenBank/DDBJ databases">
        <title>Genome analyses suggest a sexual origin of heterokaryosis in a supposedly ancient asexual fungus.</title>
        <authorList>
            <person name="Ropars J."/>
            <person name="Sedzielewska K."/>
            <person name="Noel J."/>
            <person name="Charron P."/>
            <person name="Farinelli L."/>
            <person name="Marton T."/>
            <person name="Kruger M."/>
            <person name="Pelin A."/>
            <person name="Brachmann A."/>
            <person name="Corradi N."/>
        </authorList>
    </citation>
    <scope>NUCLEOTIDE SEQUENCE [LARGE SCALE GENOMIC DNA]</scope>
    <source>
        <strain evidence="1 2">A5</strain>
    </source>
</reference>
<gene>
    <name evidence="1" type="ORF">RhiirA5_432788</name>
</gene>
<feature type="non-terminal residue" evidence="1">
    <location>
        <position position="92"/>
    </location>
</feature>
<accession>A0A2N0NSQ8</accession>
<name>A0A2N0NSQ8_9GLOM</name>
<dbReference type="AlphaFoldDB" id="A0A2N0NSQ8"/>
<proteinExistence type="predicted"/>
<reference evidence="1 2" key="2">
    <citation type="submission" date="2017-09" db="EMBL/GenBank/DDBJ databases">
        <title>Extensive intraspecific genome diversity in a model arbuscular mycorrhizal fungus.</title>
        <authorList>
            <person name="Chen E.C."/>
            <person name="Morin E."/>
            <person name="Beaudet D."/>
            <person name="Noel J."/>
            <person name="Ndikumana S."/>
            <person name="Charron P."/>
            <person name="St-Onge C."/>
            <person name="Giorgi J."/>
            <person name="Grigoriev I.V."/>
            <person name="Roux C."/>
            <person name="Martin F.M."/>
            <person name="Corradi N."/>
        </authorList>
    </citation>
    <scope>NUCLEOTIDE SEQUENCE [LARGE SCALE GENOMIC DNA]</scope>
    <source>
        <strain evidence="1 2">A5</strain>
    </source>
</reference>
<sequence>MEIQGLIYQLLFDDHMDVTEFLYIDDNLKGGEGLTNEEIMSMVKSKNTKVAEPETEESFEVIFIKEVLDHLDDLVLFFEYLSDTSINPELLN</sequence>
<evidence type="ECO:0000313" key="2">
    <source>
        <dbReference type="Proteomes" id="UP000232722"/>
    </source>
</evidence>
<evidence type="ECO:0000313" key="1">
    <source>
        <dbReference type="EMBL" id="PKB97620.1"/>
    </source>
</evidence>